<sequence>MQSSQQYTRHQLRTSLDHNESMAFVKHPRVHSQAGSISSQFSTSSTLVDVAETPESPGDEHVMMQLDYILPVWEYPGNYIPSTPSSILLPEPSTTSPTPCSSSHHLVSSVSTRGSRLWLHRRRRLATDNQTTTASNTRSSFLTSLLHSRWPKSELEDPIFGQTTPRALSPHRQHFHDEHDRDLLPPVRERPPSTLSAPRSILTRVDSRDKRSVRSFKGSVKFVEKPKLWEYEEYYGDYGFDNERQNRWNVGQVKDDVDEADSVMTLPPSTARSRARSESILRRFIGSSGKSHARGHGKGKKVQGIGEKLVISGPMPLVKAASMRDLKQSSDPDRKGNVKEKGTNMASGAGATKKGNKLRTFWGRLYCGMGVA</sequence>
<dbReference type="GeneID" id="20668114"/>
<feature type="region of interest" description="Disordered" evidence="1">
    <location>
        <begin position="176"/>
        <end position="195"/>
    </location>
</feature>
<evidence type="ECO:0000313" key="3">
    <source>
        <dbReference type="Proteomes" id="UP000030671"/>
    </source>
</evidence>
<dbReference type="InParanoid" id="W4KPD3"/>
<accession>W4KPD3</accession>
<feature type="compositionally biased region" description="Basic and acidic residues" evidence="1">
    <location>
        <begin position="322"/>
        <end position="342"/>
    </location>
</feature>
<name>W4KPD3_HETIT</name>
<dbReference type="HOGENOM" id="CLU_744061_0_0_1"/>
<feature type="compositionally biased region" description="Basic and acidic residues" evidence="1">
    <location>
        <begin position="176"/>
        <end position="191"/>
    </location>
</feature>
<dbReference type="KEGG" id="hir:HETIRDRAFT_167279"/>
<feature type="region of interest" description="Disordered" evidence="1">
    <location>
        <begin position="322"/>
        <end position="353"/>
    </location>
</feature>
<feature type="compositionally biased region" description="Low complexity" evidence="1">
    <location>
        <begin position="32"/>
        <end position="46"/>
    </location>
</feature>
<feature type="region of interest" description="Disordered" evidence="1">
    <location>
        <begin position="28"/>
        <end position="59"/>
    </location>
</feature>
<proteinExistence type="predicted"/>
<evidence type="ECO:0000313" key="2">
    <source>
        <dbReference type="EMBL" id="ETW87703.1"/>
    </source>
</evidence>
<dbReference type="AlphaFoldDB" id="W4KPD3"/>
<organism evidence="2 3">
    <name type="scientific">Heterobasidion irregulare (strain TC 32-1)</name>
    <dbReference type="NCBI Taxonomy" id="747525"/>
    <lineage>
        <taxon>Eukaryota</taxon>
        <taxon>Fungi</taxon>
        <taxon>Dikarya</taxon>
        <taxon>Basidiomycota</taxon>
        <taxon>Agaricomycotina</taxon>
        <taxon>Agaricomycetes</taxon>
        <taxon>Russulales</taxon>
        <taxon>Bondarzewiaceae</taxon>
        <taxon>Heterobasidion</taxon>
        <taxon>Heterobasidion annosum species complex</taxon>
    </lineage>
</organism>
<dbReference type="OrthoDB" id="3249478at2759"/>
<dbReference type="EMBL" id="KI925454">
    <property type="protein sequence ID" value="ETW87703.1"/>
    <property type="molecule type" value="Genomic_DNA"/>
</dbReference>
<reference evidence="2 3" key="1">
    <citation type="journal article" date="2012" name="New Phytol.">
        <title>Insight into trade-off between wood decay and parasitism from the genome of a fungal forest pathogen.</title>
        <authorList>
            <person name="Olson A."/>
            <person name="Aerts A."/>
            <person name="Asiegbu F."/>
            <person name="Belbahri L."/>
            <person name="Bouzid O."/>
            <person name="Broberg A."/>
            <person name="Canback B."/>
            <person name="Coutinho P.M."/>
            <person name="Cullen D."/>
            <person name="Dalman K."/>
            <person name="Deflorio G."/>
            <person name="van Diepen L.T."/>
            <person name="Dunand C."/>
            <person name="Duplessis S."/>
            <person name="Durling M."/>
            <person name="Gonthier P."/>
            <person name="Grimwood J."/>
            <person name="Fossdal C.G."/>
            <person name="Hansson D."/>
            <person name="Henrissat B."/>
            <person name="Hietala A."/>
            <person name="Himmelstrand K."/>
            <person name="Hoffmeister D."/>
            <person name="Hogberg N."/>
            <person name="James T.Y."/>
            <person name="Karlsson M."/>
            <person name="Kohler A."/>
            <person name="Kues U."/>
            <person name="Lee Y.H."/>
            <person name="Lin Y.C."/>
            <person name="Lind M."/>
            <person name="Lindquist E."/>
            <person name="Lombard V."/>
            <person name="Lucas S."/>
            <person name="Lunden K."/>
            <person name="Morin E."/>
            <person name="Murat C."/>
            <person name="Park J."/>
            <person name="Raffaello T."/>
            <person name="Rouze P."/>
            <person name="Salamov A."/>
            <person name="Schmutz J."/>
            <person name="Solheim H."/>
            <person name="Stahlberg J."/>
            <person name="Velez H."/>
            <person name="de Vries R.P."/>
            <person name="Wiebenga A."/>
            <person name="Woodward S."/>
            <person name="Yakovlev I."/>
            <person name="Garbelotto M."/>
            <person name="Martin F."/>
            <person name="Grigoriev I.V."/>
            <person name="Stenlid J."/>
        </authorList>
    </citation>
    <scope>NUCLEOTIDE SEQUENCE [LARGE SCALE GENOMIC DNA]</scope>
    <source>
        <strain evidence="2 3">TC 32-1</strain>
    </source>
</reference>
<keyword evidence="3" id="KW-1185">Reference proteome</keyword>
<dbReference type="Proteomes" id="UP000030671">
    <property type="component" value="Unassembled WGS sequence"/>
</dbReference>
<dbReference type="RefSeq" id="XP_009541572.1">
    <property type="nucleotide sequence ID" value="XM_009543277.1"/>
</dbReference>
<evidence type="ECO:0000256" key="1">
    <source>
        <dbReference type="SAM" id="MobiDB-lite"/>
    </source>
</evidence>
<protein>
    <submittedName>
        <fullName evidence="2">Uncharacterized protein</fullName>
    </submittedName>
</protein>
<gene>
    <name evidence="2" type="ORF">HETIRDRAFT_167279</name>
</gene>